<keyword evidence="2" id="KW-0472">Membrane</keyword>
<dbReference type="EMBL" id="JAVFKD010000002">
    <property type="protein sequence ID" value="KAK5996773.1"/>
    <property type="molecule type" value="Genomic_DNA"/>
</dbReference>
<evidence type="ECO:0008006" key="5">
    <source>
        <dbReference type="Google" id="ProtNLM"/>
    </source>
</evidence>
<feature type="transmembrane region" description="Helical" evidence="2">
    <location>
        <begin position="199"/>
        <end position="223"/>
    </location>
</feature>
<evidence type="ECO:0000256" key="1">
    <source>
        <dbReference type="SAM" id="MobiDB-lite"/>
    </source>
</evidence>
<sequence length="286" mass="30433">MASEQAPQTTTTTTKEATPPAAAAAATMPAPGQPQPYALYSPAHGEPFQPYVGPLPSPEALVAPINMKWEWTKVGLHGLCVIMGIIGLATSLSLLNVDGGWIVVAGSFPSLFLAIVWSLGELITRAFRKWKAGIHPGAHVGMCLVIWLAAIILGVLFSFVFGVSQLSNQCVYDNTLDLYYNPNVGSCSTADNLPHARDIAIAASTFTCLIGIVYFILFVGACIDTHKRNRAGPRPLIMIAHPQLLSQGWQPMLQTTSAEPTAKAPEQGQGSREIVEHYAPGSSSAV</sequence>
<keyword evidence="2" id="KW-1133">Transmembrane helix</keyword>
<keyword evidence="4" id="KW-1185">Reference proteome</keyword>
<evidence type="ECO:0000313" key="3">
    <source>
        <dbReference type="EMBL" id="KAK5996773.1"/>
    </source>
</evidence>
<reference evidence="3 4" key="1">
    <citation type="submission" date="2024-01" db="EMBL/GenBank/DDBJ databases">
        <title>Complete genome of Cladobotryum mycophilum ATHUM6906.</title>
        <authorList>
            <person name="Christinaki A.C."/>
            <person name="Myridakis A.I."/>
            <person name="Kouvelis V.N."/>
        </authorList>
    </citation>
    <scope>NUCLEOTIDE SEQUENCE [LARGE SCALE GENOMIC DNA]</scope>
    <source>
        <strain evidence="3 4">ATHUM6906</strain>
    </source>
</reference>
<evidence type="ECO:0000313" key="4">
    <source>
        <dbReference type="Proteomes" id="UP001338125"/>
    </source>
</evidence>
<protein>
    <recommendedName>
        <fullName evidence="5">MARVEL domain-containing protein</fullName>
    </recommendedName>
</protein>
<gene>
    <name evidence="3" type="ORF">PT974_02115</name>
</gene>
<keyword evidence="2" id="KW-0812">Transmembrane</keyword>
<feature type="region of interest" description="Disordered" evidence="1">
    <location>
        <begin position="1"/>
        <end position="30"/>
    </location>
</feature>
<proteinExistence type="predicted"/>
<feature type="region of interest" description="Disordered" evidence="1">
    <location>
        <begin position="256"/>
        <end position="286"/>
    </location>
</feature>
<name>A0ABR0SX92_9HYPO</name>
<comment type="caution">
    <text evidence="3">The sequence shown here is derived from an EMBL/GenBank/DDBJ whole genome shotgun (WGS) entry which is preliminary data.</text>
</comment>
<feature type="transmembrane region" description="Helical" evidence="2">
    <location>
        <begin position="140"/>
        <end position="163"/>
    </location>
</feature>
<organism evidence="3 4">
    <name type="scientific">Cladobotryum mycophilum</name>
    <dbReference type="NCBI Taxonomy" id="491253"/>
    <lineage>
        <taxon>Eukaryota</taxon>
        <taxon>Fungi</taxon>
        <taxon>Dikarya</taxon>
        <taxon>Ascomycota</taxon>
        <taxon>Pezizomycotina</taxon>
        <taxon>Sordariomycetes</taxon>
        <taxon>Hypocreomycetidae</taxon>
        <taxon>Hypocreales</taxon>
        <taxon>Hypocreaceae</taxon>
        <taxon>Cladobotryum</taxon>
    </lineage>
</organism>
<feature type="transmembrane region" description="Helical" evidence="2">
    <location>
        <begin position="101"/>
        <end position="119"/>
    </location>
</feature>
<evidence type="ECO:0000256" key="2">
    <source>
        <dbReference type="SAM" id="Phobius"/>
    </source>
</evidence>
<accession>A0ABR0SX92</accession>
<dbReference type="Proteomes" id="UP001338125">
    <property type="component" value="Unassembled WGS sequence"/>
</dbReference>
<feature type="transmembrane region" description="Helical" evidence="2">
    <location>
        <begin position="74"/>
        <end position="95"/>
    </location>
</feature>